<proteinExistence type="predicted"/>
<dbReference type="EMBL" id="BBPA01000005">
    <property type="protein sequence ID" value="GAL91609.1"/>
    <property type="molecule type" value="Genomic_DNA"/>
</dbReference>
<accession>A0A0A1VPR4</accession>
<organism evidence="1 2">
    <name type="scientific">Microcystis aeruginosa NIES-44</name>
    <dbReference type="NCBI Taxonomy" id="449439"/>
    <lineage>
        <taxon>Bacteria</taxon>
        <taxon>Bacillati</taxon>
        <taxon>Cyanobacteriota</taxon>
        <taxon>Cyanophyceae</taxon>
        <taxon>Oscillatoriophycideae</taxon>
        <taxon>Chroococcales</taxon>
        <taxon>Microcystaceae</taxon>
        <taxon>Microcystis</taxon>
    </lineage>
</organism>
<sequence>MPNLPRLNLLIILPLIVYSSFINPLLALSQEEGNVVNREEQLHEINSELPCLDSSKYLSKINYTYLTPSCLLPLAFIH</sequence>
<keyword evidence="1" id="KW-0489">Methyltransferase</keyword>
<dbReference type="EC" id="2.1.1.72" evidence="1"/>
<keyword evidence="1" id="KW-0808">Transferase</keyword>
<reference evidence="2" key="1">
    <citation type="journal article" date="2015" name="Genome">
        <title>Whole Genome Sequence of the Non-Microcystin-Producing Microcystis aeruginosa Strain NIES-44.</title>
        <authorList>
            <person name="Okano K."/>
            <person name="Miyata N."/>
            <person name="Ozaki Y."/>
        </authorList>
    </citation>
    <scope>NUCLEOTIDE SEQUENCE [LARGE SCALE GENOMIC DNA]</scope>
    <source>
        <strain evidence="2">NIES-44</strain>
    </source>
</reference>
<dbReference type="GO" id="GO:0009007">
    <property type="term" value="F:site-specific DNA-methyltransferase (adenine-specific) activity"/>
    <property type="evidence" value="ECO:0007669"/>
    <property type="project" value="UniProtKB-EC"/>
</dbReference>
<evidence type="ECO:0000313" key="1">
    <source>
        <dbReference type="EMBL" id="GAL91609.1"/>
    </source>
</evidence>
<gene>
    <name evidence="1" type="ORF">N44_02322</name>
</gene>
<name>A0A0A1VPR4_MICAE</name>
<protein>
    <submittedName>
        <fullName evidence="1">Type III restriction-modification system methylation subunit</fullName>
        <ecNumber evidence="1">2.1.1.72</ecNumber>
    </submittedName>
</protein>
<dbReference type="Proteomes" id="UP000030321">
    <property type="component" value="Unassembled WGS sequence"/>
</dbReference>
<evidence type="ECO:0000313" key="2">
    <source>
        <dbReference type="Proteomes" id="UP000030321"/>
    </source>
</evidence>
<comment type="caution">
    <text evidence="1">The sequence shown here is derived from an EMBL/GenBank/DDBJ whole genome shotgun (WGS) entry which is preliminary data.</text>
</comment>
<dbReference type="GO" id="GO:0032259">
    <property type="term" value="P:methylation"/>
    <property type="evidence" value="ECO:0007669"/>
    <property type="project" value="UniProtKB-KW"/>
</dbReference>
<dbReference type="AlphaFoldDB" id="A0A0A1VPR4"/>